<dbReference type="InterPro" id="IPR045386">
    <property type="entry name" value="DUF6525"/>
</dbReference>
<sequence length="86" mass="9853">MARRDRDGNRGAVSLPTRRRHEDPMAAYDRLPPPLRAWVREASLPWSAQSCRRIWQAARRAGLGEEDALAHLDAVEQKTLAQPRNR</sequence>
<reference evidence="2 3" key="1">
    <citation type="submission" date="2018-03" db="EMBL/GenBank/DDBJ databases">
        <title>Genomic Encyclopedia of Archaeal and Bacterial Type Strains, Phase II (KMG-II): from individual species to whole genera.</title>
        <authorList>
            <person name="Goeker M."/>
        </authorList>
    </citation>
    <scope>NUCLEOTIDE SEQUENCE [LARGE SCALE GENOMIC DNA]</scope>
    <source>
        <strain evidence="2 3">DSM 25328</strain>
    </source>
</reference>
<comment type="caution">
    <text evidence="2">The sequence shown here is derived from an EMBL/GenBank/DDBJ whole genome shotgun (WGS) entry which is preliminary data.</text>
</comment>
<dbReference type="AlphaFoldDB" id="A0A2T1AM22"/>
<gene>
    <name evidence="2" type="ORF">CLV89_102347</name>
</gene>
<evidence type="ECO:0000256" key="1">
    <source>
        <dbReference type="SAM" id="MobiDB-lite"/>
    </source>
</evidence>
<dbReference type="RefSeq" id="WP_243394938.1">
    <property type="nucleotide sequence ID" value="NZ_PVUF01000002.1"/>
</dbReference>
<evidence type="ECO:0000313" key="3">
    <source>
        <dbReference type="Proteomes" id="UP000237718"/>
    </source>
</evidence>
<dbReference type="Pfam" id="PF20135">
    <property type="entry name" value="DUF6525"/>
    <property type="match status" value="1"/>
</dbReference>
<dbReference type="EMBL" id="PVUF01000002">
    <property type="protein sequence ID" value="PRZ49602.1"/>
    <property type="molecule type" value="Genomic_DNA"/>
</dbReference>
<name>A0A2T1AM22_TRISK</name>
<feature type="region of interest" description="Disordered" evidence="1">
    <location>
        <begin position="1"/>
        <end position="29"/>
    </location>
</feature>
<accession>A0A2T1AM22</accession>
<organism evidence="2 3">
    <name type="scientific">Tritonibacter scottomollicae</name>
    <name type="common">Epibacterium scottomollicae</name>
    <dbReference type="NCBI Taxonomy" id="483013"/>
    <lineage>
        <taxon>Bacteria</taxon>
        <taxon>Pseudomonadati</taxon>
        <taxon>Pseudomonadota</taxon>
        <taxon>Alphaproteobacteria</taxon>
        <taxon>Rhodobacterales</taxon>
        <taxon>Paracoccaceae</taxon>
        <taxon>Tritonibacter</taxon>
    </lineage>
</organism>
<evidence type="ECO:0000313" key="2">
    <source>
        <dbReference type="EMBL" id="PRZ49602.1"/>
    </source>
</evidence>
<proteinExistence type="predicted"/>
<dbReference type="Proteomes" id="UP000237718">
    <property type="component" value="Unassembled WGS sequence"/>
</dbReference>
<protein>
    <submittedName>
        <fullName evidence="2">Uncharacterized protein</fullName>
    </submittedName>
</protein>